<gene>
    <name evidence="4" type="ORF">DTO57_11320</name>
</gene>
<dbReference type="Gene3D" id="2.60.40.3950">
    <property type="match status" value="1"/>
</dbReference>
<comment type="caution">
    <text evidence="4">The sequence shown here is derived from an EMBL/GenBank/DDBJ whole genome shotgun (WGS) entry which is preliminary data.</text>
</comment>
<dbReference type="Pfam" id="PF16586">
    <property type="entry name" value="DUF5060"/>
    <property type="match status" value="1"/>
</dbReference>
<reference evidence="4 5" key="1">
    <citation type="submission" date="2018-07" db="EMBL/GenBank/DDBJ databases">
        <title>Microbacterium endoborsara sp. nov., a novel actinobacterium isolated from Borszczowia aralocaspica.</title>
        <authorList>
            <person name="An D."/>
        </authorList>
    </citation>
    <scope>NUCLEOTIDE SEQUENCE [LARGE SCALE GENOMIC DNA]</scope>
    <source>
        <strain evidence="4 5">C1.15228</strain>
    </source>
</reference>
<dbReference type="Gene3D" id="2.60.40.10">
    <property type="entry name" value="Immunoglobulins"/>
    <property type="match status" value="1"/>
</dbReference>
<dbReference type="EMBL" id="QORO01000004">
    <property type="protein sequence ID" value="RCK58271.1"/>
    <property type="molecule type" value="Genomic_DNA"/>
</dbReference>
<feature type="domain" description="Apiosidase-like catalytic" evidence="1">
    <location>
        <begin position="99"/>
        <end position="330"/>
    </location>
</feature>
<sequence length="501" mass="56368">MTHALYQLIELSFRGESALPVIATAPFTVRLRHADGDEVTVAGFWDGGRDYRARFLPEKPGSWSWAVENARTPLDVLGGSVDVGEARGRGPVRVAHTFHFAHADGTPFRPVGGTAYNWLHQDEPLFGDTISSFVEARFNKLRFMVFPQAGGSVEHAPELMPFEKTDGRWDVTRPVPAFFQRLDGAVRALGEAGIEADVLILNAYDRGVFGLNELSEEEDAIYARYLVARLAAFPNVWWSLCNEYDQLLRPEERWDRLGQLIADIDPSQHPRSIHNWMHIFDNNRPWVTHASIQNGFATEKPGRARIYRDAYYKPIVLDEIKYEGNAAARWGQLSGEELVDRFWNVTIDGCYASHGESYETESGSLQIVEGGRLRGSSPARIGFLRGILDDLVVPGLDPIDKWDDPELGVGWGRRQYLIYFGRTAPASWRVRIPITHYEGEAPVEDDRFVVDIIDTWNMTITRAGEFEIDEVHRDFAFAGADPVALPEGEAIAVRVTRADLV</sequence>
<dbReference type="InterPro" id="IPR025277">
    <property type="entry name" value="Apiosidase-like_cat_dom"/>
</dbReference>
<dbReference type="Proteomes" id="UP000253508">
    <property type="component" value="Unassembled WGS sequence"/>
</dbReference>
<dbReference type="PANTHER" id="PTHR37836:SF2">
    <property type="entry name" value="DUF4038 DOMAIN-CONTAINING PROTEIN"/>
    <property type="match status" value="1"/>
</dbReference>
<evidence type="ECO:0000313" key="4">
    <source>
        <dbReference type="EMBL" id="RCK58271.1"/>
    </source>
</evidence>
<evidence type="ECO:0000259" key="1">
    <source>
        <dbReference type="Pfam" id="PF13204"/>
    </source>
</evidence>
<dbReference type="InterPro" id="IPR041239">
    <property type="entry name" value="DUF5605"/>
</dbReference>
<dbReference type="AlphaFoldDB" id="A0A367XZR5"/>
<proteinExistence type="predicted"/>
<dbReference type="PANTHER" id="PTHR37836">
    <property type="entry name" value="LMO1036 PROTEIN"/>
    <property type="match status" value="1"/>
</dbReference>
<feature type="domain" description="DUF5605" evidence="3">
    <location>
        <begin position="402"/>
        <end position="496"/>
    </location>
</feature>
<evidence type="ECO:0000313" key="5">
    <source>
        <dbReference type="Proteomes" id="UP000253508"/>
    </source>
</evidence>
<dbReference type="OrthoDB" id="127163at2"/>
<protein>
    <submittedName>
        <fullName evidence="4">DUF4038 domain-containing protein</fullName>
    </submittedName>
</protein>
<dbReference type="Gene3D" id="3.20.20.80">
    <property type="entry name" value="Glycosidases"/>
    <property type="match status" value="1"/>
</dbReference>
<dbReference type="InterPro" id="IPR013783">
    <property type="entry name" value="Ig-like_fold"/>
</dbReference>
<feature type="domain" description="DUF5060" evidence="2">
    <location>
        <begin position="6"/>
        <end position="68"/>
    </location>
</feature>
<dbReference type="RefSeq" id="WP_114118329.1">
    <property type="nucleotide sequence ID" value="NZ_BMHU01000002.1"/>
</dbReference>
<keyword evidence="5" id="KW-1185">Reference proteome</keyword>
<accession>A0A367XZR5</accession>
<dbReference type="SUPFAM" id="SSF51445">
    <property type="entry name" value="(Trans)glycosidases"/>
    <property type="match status" value="1"/>
</dbReference>
<dbReference type="Pfam" id="PF18310">
    <property type="entry name" value="DUF5605"/>
    <property type="match status" value="1"/>
</dbReference>
<dbReference type="InterPro" id="IPR017853">
    <property type="entry name" value="GH"/>
</dbReference>
<name>A0A367XZR5_9MICO</name>
<dbReference type="GO" id="GO:0005975">
    <property type="term" value="P:carbohydrate metabolic process"/>
    <property type="evidence" value="ECO:0007669"/>
    <property type="project" value="UniProtKB-ARBA"/>
</dbReference>
<evidence type="ECO:0000259" key="2">
    <source>
        <dbReference type="Pfam" id="PF16586"/>
    </source>
</evidence>
<dbReference type="Pfam" id="PF13204">
    <property type="entry name" value="Apiosidase"/>
    <property type="match status" value="1"/>
</dbReference>
<dbReference type="InterPro" id="IPR032260">
    <property type="entry name" value="DUF5060"/>
</dbReference>
<evidence type="ECO:0000259" key="3">
    <source>
        <dbReference type="Pfam" id="PF18310"/>
    </source>
</evidence>
<organism evidence="4 5">
    <name type="scientific">Microbacterium sorbitolivorans</name>
    <dbReference type="NCBI Taxonomy" id="1867410"/>
    <lineage>
        <taxon>Bacteria</taxon>
        <taxon>Bacillati</taxon>
        <taxon>Actinomycetota</taxon>
        <taxon>Actinomycetes</taxon>
        <taxon>Micrococcales</taxon>
        <taxon>Microbacteriaceae</taxon>
        <taxon>Microbacterium</taxon>
    </lineage>
</organism>